<gene>
    <name evidence="11" type="ORF">GQR93_03100</name>
</gene>
<evidence type="ECO:0000256" key="4">
    <source>
        <dbReference type="ARBA" id="ARBA00022496"/>
    </source>
</evidence>
<comment type="subcellular location">
    <subcellularLocation>
        <location evidence="1">Cell membrane</location>
        <topology evidence="1">Peripheral membrane protein</topology>
    </subcellularLocation>
</comment>
<dbReference type="InterPro" id="IPR003439">
    <property type="entry name" value="ABC_transporter-like_ATP-bd"/>
</dbReference>
<dbReference type="Pfam" id="PF00005">
    <property type="entry name" value="ABC_tran"/>
    <property type="match status" value="1"/>
</dbReference>
<dbReference type="SMART" id="SM00382">
    <property type="entry name" value="AAA"/>
    <property type="match status" value="1"/>
</dbReference>
<dbReference type="FunFam" id="3.40.50.300:FF:000134">
    <property type="entry name" value="Iron-enterobactin ABC transporter ATP-binding protein"/>
    <property type="match status" value="1"/>
</dbReference>
<evidence type="ECO:0000256" key="6">
    <source>
        <dbReference type="ARBA" id="ARBA00022840"/>
    </source>
</evidence>
<keyword evidence="3" id="KW-1003">Cell membrane</keyword>
<evidence type="ECO:0000313" key="11">
    <source>
        <dbReference type="EMBL" id="QHB51284.1"/>
    </source>
</evidence>
<dbReference type="Proteomes" id="UP000465035">
    <property type="component" value="Chromosome"/>
</dbReference>
<dbReference type="RefSeq" id="WP_003552135.1">
    <property type="nucleotide sequence ID" value="NZ_CABKOL010000106.1"/>
</dbReference>
<dbReference type="GO" id="GO:0006826">
    <property type="term" value="P:iron ion transport"/>
    <property type="evidence" value="ECO:0007669"/>
    <property type="project" value="UniProtKB-KW"/>
</dbReference>
<evidence type="ECO:0000256" key="9">
    <source>
        <dbReference type="ARBA" id="ARBA00023136"/>
    </source>
</evidence>
<evidence type="ECO:0000256" key="7">
    <source>
        <dbReference type="ARBA" id="ARBA00023004"/>
    </source>
</evidence>
<evidence type="ECO:0000259" key="10">
    <source>
        <dbReference type="PROSITE" id="PS50893"/>
    </source>
</evidence>
<evidence type="ECO:0000256" key="2">
    <source>
        <dbReference type="ARBA" id="ARBA00022448"/>
    </source>
</evidence>
<dbReference type="GO" id="GO:0005524">
    <property type="term" value="F:ATP binding"/>
    <property type="evidence" value="ECO:0007669"/>
    <property type="project" value="UniProtKB-KW"/>
</dbReference>
<dbReference type="PROSITE" id="PS00211">
    <property type="entry name" value="ABC_TRANSPORTER_1"/>
    <property type="match status" value="1"/>
</dbReference>
<sequence length="263" mass="28805">MTDSLAAKDLTAGYGHKVVIDHQDISIAQGQITGLIGPNGSGKSTLFNVLNGFESPISGTVTLSGKPISRFSARQRAQQIACLPQRTVIPDGITVFELVSYGRYCRQRGFHHLSQTDRKAINDAIQAVHMTSKADELLTSLSGGQQQRALIAMTLAQDSRILMLDEPTTYLDLTNQLEILNLLQELNAKFRKTIIIVLHDLNEAARYCHRLVCLVDGHVKATGRPIDVITKAILADVFKVDGDILHDHGCPQIMNCHTLAMPS</sequence>
<dbReference type="InterPro" id="IPR051535">
    <property type="entry name" value="Siderophore_ABC-ATPase"/>
</dbReference>
<evidence type="ECO:0000256" key="5">
    <source>
        <dbReference type="ARBA" id="ARBA00022741"/>
    </source>
</evidence>
<dbReference type="PANTHER" id="PTHR42771">
    <property type="entry name" value="IRON(3+)-HYDROXAMATE IMPORT ATP-BINDING PROTEIN FHUC"/>
    <property type="match status" value="1"/>
</dbReference>
<dbReference type="InterPro" id="IPR003593">
    <property type="entry name" value="AAA+_ATPase"/>
</dbReference>
<dbReference type="PANTHER" id="PTHR42771:SF2">
    <property type="entry name" value="IRON(3+)-HYDROXAMATE IMPORT ATP-BINDING PROTEIN FHUC"/>
    <property type="match status" value="1"/>
</dbReference>
<keyword evidence="6 11" id="KW-0067">ATP-binding</keyword>
<dbReference type="GeneID" id="69057347"/>
<evidence type="ECO:0000256" key="8">
    <source>
        <dbReference type="ARBA" id="ARBA00023065"/>
    </source>
</evidence>
<accession>A0A6P1EAX4</accession>
<dbReference type="Gene3D" id="3.40.50.300">
    <property type="entry name" value="P-loop containing nucleotide triphosphate hydrolases"/>
    <property type="match status" value="1"/>
</dbReference>
<evidence type="ECO:0000256" key="1">
    <source>
        <dbReference type="ARBA" id="ARBA00004202"/>
    </source>
</evidence>
<dbReference type="CDD" id="cd03214">
    <property type="entry name" value="ABC_Iron-Siderophores_B12_Hemin"/>
    <property type="match status" value="1"/>
</dbReference>
<feature type="domain" description="ABC transporter" evidence="10">
    <location>
        <begin position="5"/>
        <end position="241"/>
    </location>
</feature>
<keyword evidence="9" id="KW-0472">Membrane</keyword>
<evidence type="ECO:0000256" key="3">
    <source>
        <dbReference type="ARBA" id="ARBA00022475"/>
    </source>
</evidence>
<dbReference type="GO" id="GO:0016887">
    <property type="term" value="F:ATP hydrolysis activity"/>
    <property type="evidence" value="ECO:0007669"/>
    <property type="project" value="InterPro"/>
</dbReference>
<dbReference type="SUPFAM" id="SSF52540">
    <property type="entry name" value="P-loop containing nucleoside triphosphate hydrolases"/>
    <property type="match status" value="1"/>
</dbReference>
<dbReference type="InterPro" id="IPR017871">
    <property type="entry name" value="ABC_transporter-like_CS"/>
</dbReference>
<dbReference type="EMBL" id="CP047121">
    <property type="protein sequence ID" value="QHB51284.1"/>
    <property type="molecule type" value="Genomic_DNA"/>
</dbReference>
<keyword evidence="8" id="KW-0406">Ion transport</keyword>
<organism evidence="11 12">
    <name type="scientific">Lentilactobacillus hilgardii</name>
    <name type="common">Lactobacillus hilgardii</name>
    <dbReference type="NCBI Taxonomy" id="1588"/>
    <lineage>
        <taxon>Bacteria</taxon>
        <taxon>Bacillati</taxon>
        <taxon>Bacillota</taxon>
        <taxon>Bacilli</taxon>
        <taxon>Lactobacillales</taxon>
        <taxon>Lactobacillaceae</taxon>
        <taxon>Lentilactobacillus</taxon>
    </lineage>
</organism>
<keyword evidence="2" id="KW-0813">Transport</keyword>
<dbReference type="GO" id="GO:0005886">
    <property type="term" value="C:plasma membrane"/>
    <property type="evidence" value="ECO:0007669"/>
    <property type="project" value="UniProtKB-SubCell"/>
</dbReference>
<dbReference type="AlphaFoldDB" id="A0A6P1EAX4"/>
<dbReference type="SMR" id="A0A6P1EAX4"/>
<dbReference type="InterPro" id="IPR027417">
    <property type="entry name" value="P-loop_NTPase"/>
</dbReference>
<keyword evidence="4" id="KW-0410">Iron transport</keyword>
<name>A0A6P1EAX4_LENHI</name>
<proteinExistence type="predicted"/>
<keyword evidence="5" id="KW-0547">Nucleotide-binding</keyword>
<protein>
    <submittedName>
        <fullName evidence="11">ATP-binding cassette domain-containing protein</fullName>
    </submittedName>
</protein>
<reference evidence="11 12" key="1">
    <citation type="submission" date="2019-12" db="EMBL/GenBank/DDBJ databases">
        <title>Lactobacillus hilgardii FLUB.</title>
        <authorList>
            <person name="Gustaw K."/>
        </authorList>
    </citation>
    <scope>NUCLEOTIDE SEQUENCE [LARGE SCALE GENOMIC DNA]</scope>
    <source>
        <strain evidence="11 12">FLUB</strain>
    </source>
</reference>
<dbReference type="PROSITE" id="PS50893">
    <property type="entry name" value="ABC_TRANSPORTER_2"/>
    <property type="match status" value="1"/>
</dbReference>
<keyword evidence="7" id="KW-0408">Iron</keyword>
<evidence type="ECO:0000313" key="12">
    <source>
        <dbReference type="Proteomes" id="UP000465035"/>
    </source>
</evidence>